<accession>A0A067Z4F1</accession>
<reference evidence="3 4" key="1">
    <citation type="journal article" date="2015" name="Appl. Microbiol. Biotechnol.">
        <title>The consequence of an additional NADH dehydrogenase paralog on the growth of Gluconobacter oxydans DSM3504.</title>
        <authorList>
            <person name="Kostner D."/>
            <person name="Luchterhand B."/>
            <person name="Junker A."/>
            <person name="Volland S."/>
            <person name="Daniel R."/>
            <person name="Buchs J."/>
            <person name="Liebl W."/>
            <person name="Ehrenreich A."/>
        </authorList>
    </citation>
    <scope>NUCLEOTIDE SEQUENCE [LARGE SCALE GENOMIC DNA]</scope>
    <source>
        <strain evidence="3">DSM 3504</strain>
    </source>
</reference>
<dbReference type="AlphaFoldDB" id="A0A067Z4F1"/>
<evidence type="ECO:0000256" key="1">
    <source>
        <dbReference type="SAM" id="MobiDB-lite"/>
    </source>
</evidence>
<sequence length="137" mass="14341">MSIRFPAFSSSLFLIGLALMPTGLAPTAMAAGTAEKPCETDLCRSVRQSWAAVRHGTSNAADWTKTESVKGWNATKSGVSDAAHWTGKEGEKGWKATKNGTKEAVHATGAWTKKTAHELDPGSPAKAPDSKADSAAQ</sequence>
<gene>
    <name evidence="3" type="ORF">GLS_c20650</name>
</gene>
<evidence type="ECO:0000313" key="3">
    <source>
        <dbReference type="EMBL" id="AHK71936.1"/>
    </source>
</evidence>
<evidence type="ECO:0000313" key="4">
    <source>
        <dbReference type="Proteomes" id="UP000031656"/>
    </source>
</evidence>
<protein>
    <submittedName>
        <fullName evidence="3">Uncharacterized protein</fullName>
    </submittedName>
</protein>
<dbReference type="KEGG" id="goy:GLS_c20650"/>
<name>A0A067Z4F1_GLUOY</name>
<feature type="compositionally biased region" description="Basic and acidic residues" evidence="1">
    <location>
        <begin position="128"/>
        <end position="137"/>
    </location>
</feature>
<proteinExistence type="predicted"/>
<feature type="signal peptide" evidence="2">
    <location>
        <begin position="1"/>
        <end position="30"/>
    </location>
</feature>
<dbReference type="HOGENOM" id="CLU_1862343_0_0_5"/>
<feature type="region of interest" description="Disordered" evidence="1">
    <location>
        <begin position="101"/>
        <end position="137"/>
    </location>
</feature>
<dbReference type="Proteomes" id="UP000031656">
    <property type="component" value="Chromosome"/>
</dbReference>
<organism evidence="3 4">
    <name type="scientific">Gluconobacter oxydans DSM 3504</name>
    <dbReference type="NCBI Taxonomy" id="1288313"/>
    <lineage>
        <taxon>Bacteria</taxon>
        <taxon>Pseudomonadati</taxon>
        <taxon>Pseudomonadota</taxon>
        <taxon>Alphaproteobacteria</taxon>
        <taxon>Acetobacterales</taxon>
        <taxon>Acetobacteraceae</taxon>
        <taxon>Gluconobacter</taxon>
    </lineage>
</organism>
<evidence type="ECO:0000256" key="2">
    <source>
        <dbReference type="SAM" id="SignalP"/>
    </source>
</evidence>
<feature type="chain" id="PRO_5001648715" evidence="2">
    <location>
        <begin position="31"/>
        <end position="137"/>
    </location>
</feature>
<keyword evidence="2" id="KW-0732">Signal</keyword>
<dbReference type="EMBL" id="CP004373">
    <property type="protein sequence ID" value="AHK71936.1"/>
    <property type="molecule type" value="Genomic_DNA"/>
</dbReference>